<feature type="region of interest" description="Disordered" evidence="4">
    <location>
        <begin position="420"/>
        <end position="439"/>
    </location>
</feature>
<evidence type="ECO:0000256" key="2">
    <source>
        <dbReference type="ARBA" id="ARBA00022525"/>
    </source>
</evidence>
<reference evidence="9" key="1">
    <citation type="journal article" date="2005" name="PLoS Biol.">
        <title>The genomes of Oryza sativa: a history of duplications.</title>
        <authorList>
            <person name="Yu J."/>
            <person name="Wang J."/>
            <person name="Lin W."/>
            <person name="Li S."/>
            <person name="Li H."/>
            <person name="Zhou J."/>
            <person name="Ni P."/>
            <person name="Dong W."/>
            <person name="Hu S."/>
            <person name="Zeng C."/>
            <person name="Zhang J."/>
            <person name="Zhang Y."/>
            <person name="Li R."/>
            <person name="Xu Z."/>
            <person name="Li S."/>
            <person name="Li X."/>
            <person name="Zheng H."/>
            <person name="Cong L."/>
            <person name="Lin L."/>
            <person name="Yin J."/>
            <person name="Geng J."/>
            <person name="Li G."/>
            <person name="Shi J."/>
            <person name="Liu J."/>
            <person name="Lv H."/>
            <person name="Li J."/>
            <person name="Wang J."/>
            <person name="Deng Y."/>
            <person name="Ran L."/>
            <person name="Shi X."/>
            <person name="Wang X."/>
            <person name="Wu Q."/>
            <person name="Li C."/>
            <person name="Ren X."/>
            <person name="Wang J."/>
            <person name="Wang X."/>
            <person name="Li D."/>
            <person name="Liu D."/>
            <person name="Zhang X."/>
            <person name="Ji Z."/>
            <person name="Zhao W."/>
            <person name="Sun Y."/>
            <person name="Zhang Z."/>
            <person name="Bao J."/>
            <person name="Han Y."/>
            <person name="Dong L."/>
            <person name="Ji J."/>
            <person name="Chen P."/>
            <person name="Wu S."/>
            <person name="Liu J."/>
            <person name="Xiao Y."/>
            <person name="Bu D."/>
            <person name="Tan J."/>
            <person name="Yang L."/>
            <person name="Ye C."/>
            <person name="Zhang J."/>
            <person name="Xu J."/>
            <person name="Zhou Y."/>
            <person name="Yu Y."/>
            <person name="Zhang B."/>
            <person name="Zhuang S."/>
            <person name="Wei H."/>
            <person name="Liu B."/>
            <person name="Lei M."/>
            <person name="Yu H."/>
            <person name="Li Y."/>
            <person name="Xu H."/>
            <person name="Wei S."/>
            <person name="He X."/>
            <person name="Fang L."/>
            <person name="Zhang Z."/>
            <person name="Zhang Y."/>
            <person name="Huang X."/>
            <person name="Su Z."/>
            <person name="Tong W."/>
            <person name="Li J."/>
            <person name="Tong Z."/>
            <person name="Li S."/>
            <person name="Ye J."/>
            <person name="Wang L."/>
            <person name="Fang L."/>
            <person name="Lei T."/>
            <person name="Chen C."/>
            <person name="Chen H."/>
            <person name="Xu Z."/>
            <person name="Li H."/>
            <person name="Huang H."/>
            <person name="Zhang F."/>
            <person name="Xu H."/>
            <person name="Li N."/>
            <person name="Zhao C."/>
            <person name="Li S."/>
            <person name="Dong L."/>
            <person name="Huang Y."/>
            <person name="Li L."/>
            <person name="Xi Y."/>
            <person name="Qi Q."/>
            <person name="Li W."/>
            <person name="Zhang B."/>
            <person name="Hu W."/>
            <person name="Zhang Y."/>
            <person name="Tian X."/>
            <person name="Jiao Y."/>
            <person name="Liang X."/>
            <person name="Jin J."/>
            <person name="Gao L."/>
            <person name="Zheng W."/>
            <person name="Hao B."/>
            <person name="Liu S."/>
            <person name="Wang W."/>
            <person name="Yuan L."/>
            <person name="Cao M."/>
            <person name="McDermott J."/>
            <person name="Samudrala R."/>
            <person name="Wang J."/>
            <person name="Wong G.K."/>
            <person name="Yang H."/>
        </authorList>
    </citation>
    <scope>NUCLEOTIDE SEQUENCE [LARGE SCALE GENOMIC DNA]</scope>
</reference>
<dbReference type="GO" id="GO:0003993">
    <property type="term" value="F:acid phosphatase activity"/>
    <property type="evidence" value="ECO:0007669"/>
    <property type="project" value="InterPro"/>
</dbReference>
<accession>A3C0F4</accession>
<reference evidence="9" key="2">
    <citation type="submission" date="2008-12" db="EMBL/GenBank/DDBJ databases">
        <title>Improved gene annotation of the rice (Oryza sativa) genomes.</title>
        <authorList>
            <person name="Wang J."/>
            <person name="Li R."/>
            <person name="Fan W."/>
            <person name="Huang Q."/>
            <person name="Zhang J."/>
            <person name="Zhou Y."/>
            <person name="Hu Y."/>
            <person name="Zi S."/>
            <person name="Li J."/>
            <person name="Ni P."/>
            <person name="Zheng H."/>
            <person name="Zhang Y."/>
            <person name="Zhao M."/>
            <person name="Hao Q."/>
            <person name="McDermott J."/>
            <person name="Samudrala R."/>
            <person name="Kristiansen K."/>
            <person name="Wong G.K.-S."/>
        </authorList>
    </citation>
    <scope>NUCLEOTIDE SEQUENCE</scope>
</reference>
<dbReference type="GO" id="GO:0005576">
    <property type="term" value="C:extracellular region"/>
    <property type="evidence" value="ECO:0007669"/>
    <property type="project" value="UniProtKB-SubCell"/>
</dbReference>
<dbReference type="Pfam" id="PF17808">
    <property type="entry name" value="fn3_PAP"/>
    <property type="match status" value="1"/>
</dbReference>
<dbReference type="PANTHER" id="PTHR45778">
    <property type="entry name" value="PURPLE ACID PHOSPHATASE-RELATED"/>
    <property type="match status" value="1"/>
</dbReference>
<dbReference type="SUPFAM" id="SSF49363">
    <property type="entry name" value="Purple acid phosphatase, N-terminal domain"/>
    <property type="match status" value="1"/>
</dbReference>
<dbReference type="AlphaFoldDB" id="A3C0F4"/>
<evidence type="ECO:0000313" key="9">
    <source>
        <dbReference type="EMBL" id="EAZ45293.1"/>
    </source>
</evidence>
<dbReference type="Pfam" id="PF14008">
    <property type="entry name" value="Metallophos_C"/>
    <property type="match status" value="1"/>
</dbReference>
<gene>
    <name evidence="9" type="ORF">OsJ_29936</name>
</gene>
<feature type="domain" description="Purple acid phosphatase N-terminal" evidence="7">
    <location>
        <begin position="178"/>
        <end position="282"/>
    </location>
</feature>
<dbReference type="CDD" id="cd00839">
    <property type="entry name" value="MPP_PAPs"/>
    <property type="match status" value="1"/>
</dbReference>
<dbReference type="InterPro" id="IPR029052">
    <property type="entry name" value="Metallo-depent_PP-like"/>
</dbReference>
<dbReference type="SUPFAM" id="SSF56300">
    <property type="entry name" value="Metallo-dependent phosphatases"/>
    <property type="match status" value="2"/>
</dbReference>
<dbReference type="InterPro" id="IPR040974">
    <property type="entry name" value="Fn3_PAP"/>
</dbReference>
<evidence type="ECO:0000256" key="1">
    <source>
        <dbReference type="ARBA" id="ARBA00004613"/>
    </source>
</evidence>
<feature type="chain" id="PRO_5040820809" evidence="5">
    <location>
        <begin position="22"/>
        <end position="634"/>
    </location>
</feature>
<dbReference type="GO" id="GO:0046872">
    <property type="term" value="F:metal ion binding"/>
    <property type="evidence" value="ECO:0007669"/>
    <property type="project" value="InterPro"/>
</dbReference>
<proteinExistence type="predicted"/>
<dbReference type="Pfam" id="PF16656">
    <property type="entry name" value="Pur_ac_phosph_N"/>
    <property type="match status" value="1"/>
</dbReference>
<sequence length="634" mass="68903">MAMPLGGILLLFLVLLAAAAAGGGGGLWAFSSSSSSSSYSRIGEQPLSLIGIHRATVGIDAAASVQASPRLLGVKIASVVTGHMELLPTPDRVKCASTCPGPSGSDSGPVICSAPIKYQLANYSSDYGKTGKGTLKFQLINQRQDFSFALFTGGLSNPKLIAVSNKIAFANPKAPVYPRLAQGKSWNEMTVTWTSGYDIKEAYPFVEWGMKWSPPTRTAAGTVTFDRESLCGEPARTVGWRDPGFIHTAFLTDLWPNKEYYYKIGHMLPDGKIVWGKFYSFKAPPFPGQKSLQRVVIFGDMGKAERDGSNEYSNYQPGSLNTTDTLIKDLDNIDIVFHIGDITYANGYISQWDQFTQQVEPITARVPYMIARSFLMNIFGLLNLQAVETMNGIGQTVDLSSMGQILEGSVGCLLRPCTTHPQRTGQTTGTRRTTGCSDSACRTASTTGGKARSSTRSSKAALQRWTGRSSHGWCSSRTASSATPRGFFYGAGGAFAEPTARQSLQRLWQRHRVDLAFYGHVHNYERTCPVYDGRCASPERSRYSGAVGGTIHAVVGGGGSHLSNFTAEAPPWSVYREMDYGFVKLTAFNYTSLLYEYRRSSDGEVHDSFTVHREYRDVLACVADSCPPTIPPAT</sequence>
<dbReference type="InterPro" id="IPR025733">
    <property type="entry name" value="PAPs_C"/>
</dbReference>
<evidence type="ECO:0000259" key="8">
    <source>
        <dbReference type="Pfam" id="PF17808"/>
    </source>
</evidence>
<dbReference type="Gene3D" id="2.60.40.380">
    <property type="entry name" value="Purple acid phosphatase-like, N-terminal"/>
    <property type="match status" value="1"/>
</dbReference>
<organism evidence="9">
    <name type="scientific">Oryza sativa subsp. japonica</name>
    <name type="common">Rice</name>
    <dbReference type="NCBI Taxonomy" id="39947"/>
    <lineage>
        <taxon>Eukaryota</taxon>
        <taxon>Viridiplantae</taxon>
        <taxon>Streptophyta</taxon>
        <taxon>Embryophyta</taxon>
        <taxon>Tracheophyta</taxon>
        <taxon>Spermatophyta</taxon>
        <taxon>Magnoliopsida</taxon>
        <taxon>Liliopsida</taxon>
        <taxon>Poales</taxon>
        <taxon>Poaceae</taxon>
        <taxon>BOP clade</taxon>
        <taxon>Oryzoideae</taxon>
        <taxon>Oryzeae</taxon>
        <taxon>Oryzinae</taxon>
        <taxon>Oryza</taxon>
        <taxon>Oryza sativa</taxon>
    </lineage>
</organism>
<feature type="signal peptide" evidence="5">
    <location>
        <begin position="1"/>
        <end position="21"/>
    </location>
</feature>
<keyword evidence="3 5" id="KW-0732">Signal</keyword>
<evidence type="ECO:0000256" key="4">
    <source>
        <dbReference type="SAM" id="MobiDB-lite"/>
    </source>
</evidence>
<dbReference type="InterPro" id="IPR015914">
    <property type="entry name" value="PAPs_N"/>
</dbReference>
<protein>
    <submittedName>
        <fullName evidence="9">Uncharacterized protein</fullName>
    </submittedName>
</protein>
<comment type="subcellular location">
    <subcellularLocation>
        <location evidence="1">Secreted</location>
    </subcellularLocation>
</comment>
<evidence type="ECO:0000256" key="5">
    <source>
        <dbReference type="SAM" id="SignalP"/>
    </source>
</evidence>
<dbReference type="EMBL" id="CM000146">
    <property type="protein sequence ID" value="EAZ45293.1"/>
    <property type="molecule type" value="Genomic_DNA"/>
</dbReference>
<dbReference type="PANTHER" id="PTHR45778:SF38">
    <property type="entry name" value="PURPLE ACID PHOSPHATASE"/>
    <property type="match status" value="1"/>
</dbReference>
<feature type="domain" description="Purple acid phosphatase C-terminal" evidence="6">
    <location>
        <begin position="549"/>
        <end position="608"/>
    </location>
</feature>
<name>A3C0F4_ORYSJ</name>
<evidence type="ECO:0000256" key="3">
    <source>
        <dbReference type="ARBA" id="ARBA00022729"/>
    </source>
</evidence>
<feature type="compositionally biased region" description="Low complexity" evidence="4">
    <location>
        <begin position="420"/>
        <end position="435"/>
    </location>
</feature>
<dbReference type="Gene3D" id="3.60.21.10">
    <property type="match status" value="2"/>
</dbReference>
<dbReference type="InterPro" id="IPR008963">
    <property type="entry name" value="Purple_acid_Pase-like_N"/>
</dbReference>
<feature type="domain" description="Purple acid phosphatase Fn3-like" evidence="8">
    <location>
        <begin position="96"/>
        <end position="171"/>
    </location>
</feature>
<evidence type="ECO:0000259" key="7">
    <source>
        <dbReference type="Pfam" id="PF16656"/>
    </source>
</evidence>
<keyword evidence="2" id="KW-0964">Secreted</keyword>
<evidence type="ECO:0000259" key="6">
    <source>
        <dbReference type="Pfam" id="PF14008"/>
    </source>
</evidence>
<dbReference type="InterPro" id="IPR041792">
    <property type="entry name" value="MPP_PAP"/>
</dbReference>
<dbReference type="Proteomes" id="UP000007752">
    <property type="component" value="Chromosome 9"/>
</dbReference>